<gene>
    <name evidence="9" type="ORF">SDRG_08358</name>
</gene>
<evidence type="ECO:0000313" key="9">
    <source>
        <dbReference type="EMBL" id="EQC34150.1"/>
    </source>
</evidence>
<dbReference type="PRINTS" id="PR00862">
    <property type="entry name" value="PROLIGOPTASE"/>
</dbReference>
<comment type="catalytic activity">
    <reaction evidence="1">
        <text>Hydrolysis of Pro-|-Xaa &gt;&gt; Ala-|-Xaa in oligopeptides.</text>
        <dbReference type="EC" id="3.4.21.26"/>
    </reaction>
</comment>
<dbReference type="InterPro" id="IPR001375">
    <property type="entry name" value="Peptidase_S9_cat"/>
</dbReference>
<evidence type="ECO:0000259" key="7">
    <source>
        <dbReference type="Pfam" id="PF00326"/>
    </source>
</evidence>
<dbReference type="eggNOG" id="KOG2237">
    <property type="taxonomic scope" value="Eukaryota"/>
</dbReference>
<evidence type="ECO:0000259" key="8">
    <source>
        <dbReference type="Pfam" id="PF02897"/>
    </source>
</evidence>
<keyword evidence="4 6" id="KW-0378">Hydrolase</keyword>
<dbReference type="Pfam" id="PF02897">
    <property type="entry name" value="Peptidase_S9_N"/>
    <property type="match status" value="1"/>
</dbReference>
<dbReference type="AlphaFoldDB" id="T0QK59"/>
<name>T0QK59_SAPDV</name>
<dbReference type="OMA" id="DGCKNAN"/>
<evidence type="ECO:0000256" key="5">
    <source>
        <dbReference type="ARBA" id="ARBA00022825"/>
    </source>
</evidence>
<dbReference type="Gene3D" id="3.40.50.1820">
    <property type="entry name" value="alpha/beta hydrolase"/>
    <property type="match status" value="1"/>
</dbReference>
<feature type="domain" description="Peptidase S9A N-terminal" evidence="8">
    <location>
        <begin position="31"/>
        <end position="450"/>
    </location>
</feature>
<evidence type="ECO:0000256" key="6">
    <source>
        <dbReference type="RuleBase" id="RU368024"/>
    </source>
</evidence>
<dbReference type="Proteomes" id="UP000030762">
    <property type="component" value="Unassembled WGS sequence"/>
</dbReference>
<keyword evidence="5 6" id="KW-0720">Serine protease</keyword>
<dbReference type="SUPFAM" id="SSF50993">
    <property type="entry name" value="Peptidase/esterase 'gauge' domain"/>
    <property type="match status" value="1"/>
</dbReference>
<dbReference type="GO" id="GO:0070012">
    <property type="term" value="F:oligopeptidase activity"/>
    <property type="evidence" value="ECO:0007669"/>
    <property type="project" value="TreeGrafter"/>
</dbReference>
<dbReference type="FunFam" id="2.130.10.120:FF:000001">
    <property type="entry name" value="Prolyl endopeptidase"/>
    <property type="match status" value="1"/>
</dbReference>
<dbReference type="InParanoid" id="T0QK59"/>
<dbReference type="Gene3D" id="2.130.10.120">
    <property type="entry name" value="Prolyl oligopeptidase, N-terminal domain"/>
    <property type="match status" value="1"/>
</dbReference>
<keyword evidence="3 6" id="KW-0645">Protease</keyword>
<dbReference type="GO" id="GO:0005829">
    <property type="term" value="C:cytosol"/>
    <property type="evidence" value="ECO:0007669"/>
    <property type="project" value="TreeGrafter"/>
</dbReference>
<dbReference type="InterPro" id="IPR029058">
    <property type="entry name" value="AB_hydrolase_fold"/>
</dbReference>
<dbReference type="GO" id="GO:0004252">
    <property type="term" value="F:serine-type endopeptidase activity"/>
    <property type="evidence" value="ECO:0007669"/>
    <property type="project" value="UniProtKB-UniRule"/>
</dbReference>
<accession>T0QK59</accession>
<dbReference type="PROSITE" id="PS00708">
    <property type="entry name" value="PRO_ENDOPEP_SER"/>
    <property type="match status" value="1"/>
</dbReference>
<feature type="domain" description="Peptidase S9 prolyl oligopeptidase catalytic" evidence="7">
    <location>
        <begin position="518"/>
        <end position="746"/>
    </location>
</feature>
<sequence>MIPRLLVVRRLTRHFPIRRLQAMASSFEYPTVFRSDHTDVLHGRTVADPYRWLEDPDSPETEAFVAAQNACTQKVFASVPHRDEFLARNTELFNYAKYSSPAKHGSRYFFYKNDGLQNQAVLYMQDTLTSDPSVLLDPNTLAEDGTAALSGRTFSKAKTDSGMLYFAYGVSKGGSDWQTVKIIAIHPDGTIEHLDDVLEWVKFSYFAWTSDDKGFFYGRYPAPKTVADDKSAGTETDLNENQQIWYHRLNTPQTDDVLIFSYPEKPKYYLGATVSDDGALLLVTISDGCKNANMLYVAPLGDFVADNATPLAFHKLVDNMDFSYNYLLNNGNELFFLTNLDAPRNRIIRVADYTASPLVWDEVVPEPEGAIVLEAAAPIRDDLLICEFMKDASSLVSIYTQSGALVRDIALPSVGSVGISCKRASPELFFHFTSFLYPGTIFREDLTDPATSTPAVFRESTVPGFSPDGFEAKQVWYTSKDGTPIPMFVVSKKELPRDGKNPVYLYGYGGFNVSLTPTFSAARTVFMQHFNGILALPTLRGGGEYGEEWHQAGTFEKKQNVFDDFHGAAEYLIAQGYTSPAKIAIHGGSNGGLLVAATANQRPDLYKCAVGAVGVMDMLRFHKFTVGHGWTTDYGNPDEPEAFEYLVKYSPVHNVPTFETCDRLRNDHGGFPATLLTTGDHDDRVVPLHSLKLIAEIQHQLGQHEEQKNPLLIRVETKAGHGAGKPTKKILEEAADIYAYMGWALGATFTN</sequence>
<dbReference type="OrthoDB" id="248387at2759"/>
<organism evidence="9 10">
    <name type="scientific">Saprolegnia diclina (strain VS20)</name>
    <dbReference type="NCBI Taxonomy" id="1156394"/>
    <lineage>
        <taxon>Eukaryota</taxon>
        <taxon>Sar</taxon>
        <taxon>Stramenopiles</taxon>
        <taxon>Oomycota</taxon>
        <taxon>Saprolegniomycetes</taxon>
        <taxon>Saprolegniales</taxon>
        <taxon>Saprolegniaceae</taxon>
        <taxon>Saprolegnia</taxon>
    </lineage>
</organism>
<dbReference type="PANTHER" id="PTHR42881">
    <property type="entry name" value="PROLYL ENDOPEPTIDASE"/>
    <property type="match status" value="1"/>
</dbReference>
<dbReference type="InterPro" id="IPR051167">
    <property type="entry name" value="Prolyl_oligopep/macrocyclase"/>
</dbReference>
<dbReference type="GO" id="GO:0006508">
    <property type="term" value="P:proteolysis"/>
    <property type="evidence" value="ECO:0007669"/>
    <property type="project" value="UniProtKB-KW"/>
</dbReference>
<dbReference type="InterPro" id="IPR002470">
    <property type="entry name" value="Peptidase_S9A"/>
</dbReference>
<proteinExistence type="inferred from homology"/>
<comment type="similarity">
    <text evidence="2 6">Belongs to the peptidase S9A family.</text>
</comment>
<evidence type="ECO:0000313" key="10">
    <source>
        <dbReference type="Proteomes" id="UP000030762"/>
    </source>
</evidence>
<dbReference type="PANTHER" id="PTHR42881:SF2">
    <property type="entry name" value="PROLYL ENDOPEPTIDASE"/>
    <property type="match status" value="1"/>
</dbReference>
<evidence type="ECO:0000256" key="3">
    <source>
        <dbReference type="ARBA" id="ARBA00022670"/>
    </source>
</evidence>
<evidence type="ECO:0000256" key="4">
    <source>
        <dbReference type="ARBA" id="ARBA00022801"/>
    </source>
</evidence>
<evidence type="ECO:0000256" key="2">
    <source>
        <dbReference type="ARBA" id="ARBA00005228"/>
    </source>
</evidence>
<dbReference type="VEuPathDB" id="FungiDB:SDRG_08358"/>
<dbReference type="InterPro" id="IPR023302">
    <property type="entry name" value="Pept_S9A_N"/>
</dbReference>
<dbReference type="InterPro" id="IPR002471">
    <property type="entry name" value="Pept_S9_AS"/>
</dbReference>
<dbReference type="RefSeq" id="XP_008612462.1">
    <property type="nucleotide sequence ID" value="XM_008614240.1"/>
</dbReference>
<keyword evidence="10" id="KW-1185">Reference proteome</keyword>
<evidence type="ECO:0000256" key="1">
    <source>
        <dbReference type="ARBA" id="ARBA00001070"/>
    </source>
</evidence>
<dbReference type="SUPFAM" id="SSF53474">
    <property type="entry name" value="alpha/beta-Hydrolases"/>
    <property type="match status" value="1"/>
</dbReference>
<reference evidence="9 10" key="1">
    <citation type="submission" date="2012-04" db="EMBL/GenBank/DDBJ databases">
        <title>The Genome Sequence of Saprolegnia declina VS20.</title>
        <authorList>
            <consortium name="The Broad Institute Genome Sequencing Platform"/>
            <person name="Russ C."/>
            <person name="Nusbaum C."/>
            <person name="Tyler B."/>
            <person name="van West P."/>
            <person name="Dieguez-Uribeondo J."/>
            <person name="de Bruijn I."/>
            <person name="Tripathy S."/>
            <person name="Jiang R."/>
            <person name="Young S.K."/>
            <person name="Zeng Q."/>
            <person name="Gargeya S."/>
            <person name="Fitzgerald M."/>
            <person name="Haas B."/>
            <person name="Abouelleil A."/>
            <person name="Alvarado L."/>
            <person name="Arachchi H.M."/>
            <person name="Berlin A."/>
            <person name="Chapman S.B."/>
            <person name="Goldberg J."/>
            <person name="Griggs A."/>
            <person name="Gujja S."/>
            <person name="Hansen M."/>
            <person name="Howarth C."/>
            <person name="Imamovic A."/>
            <person name="Larimer J."/>
            <person name="McCowen C."/>
            <person name="Montmayeur A."/>
            <person name="Murphy C."/>
            <person name="Neiman D."/>
            <person name="Pearson M."/>
            <person name="Priest M."/>
            <person name="Roberts A."/>
            <person name="Saif S."/>
            <person name="Shea T."/>
            <person name="Sisk P."/>
            <person name="Sykes S."/>
            <person name="Wortman J."/>
            <person name="Nusbaum C."/>
            <person name="Birren B."/>
        </authorList>
    </citation>
    <scope>NUCLEOTIDE SEQUENCE [LARGE SCALE GENOMIC DNA]</scope>
    <source>
        <strain evidence="9 10">VS20</strain>
    </source>
</reference>
<dbReference type="GeneID" id="19949085"/>
<dbReference type="Pfam" id="PF00326">
    <property type="entry name" value="Peptidase_S9"/>
    <property type="match status" value="1"/>
</dbReference>
<dbReference type="EC" id="3.4.21.-" evidence="6"/>
<dbReference type="EMBL" id="JH767156">
    <property type="protein sequence ID" value="EQC34150.1"/>
    <property type="molecule type" value="Genomic_DNA"/>
</dbReference>
<dbReference type="FunFam" id="3.40.50.1820:FF:000005">
    <property type="entry name" value="Prolyl endopeptidase"/>
    <property type="match status" value="1"/>
</dbReference>
<protein>
    <recommendedName>
        <fullName evidence="6">Prolyl endopeptidase</fullName>
        <ecNumber evidence="6">3.4.21.-</ecNumber>
    </recommendedName>
</protein>